<keyword evidence="1" id="KW-0547">Nucleotide-binding</keyword>
<dbReference type="GO" id="GO:0003724">
    <property type="term" value="F:RNA helicase activity"/>
    <property type="evidence" value="ECO:0007669"/>
    <property type="project" value="TreeGrafter"/>
</dbReference>
<sequence>MMAPTATSRMLSTCLLVLMFKPNQAFQIHLPYVSRTQYSSNIAASSELYQSMNDSGSNQQLGLNEVQTLLRQAVEREDYKEAARLRDILRSLVDFSKVDSKKLSWQGLGAAPWLVDRLNALKLGLPTTIQVNAFESVNSMLLDSAKEKNAQLDEEFLEDRVNLVNRDMGIVISGSTGSGKSNAFLVPMLSTLSEALFTRQRLRVKAEEDIGDAVDDLLERVAVTTSPAILSKQNSQVGGRDGRAALATMGKGSDVKSPLALIVVPTRELGVQLALNLFELVGGNTRRTKTDLYAPGSTANMFKYKGPRGVKIGCVLDESEAEDGLKLQTDVAITTPQFLGRLLDEGDIEASKLRVVIFDEADLGLEMIAEDVIDKLFESSGREMSRLTYLVGASVTDSLANNAIVKGKMLPEGASYIATAASFNPISWDDAEGPFNDGSAENKASIKSLVMQLDRGLVHERCVIPEDSYSSGLLILCRMLRKELRDYTDRMNEAISTNTTDITKIERPRVVIFFPNEDEARSSMSKLRDALWGDYKLGVLLPNTGNSPLQIMEQFKFNETGVLLATPNSVRGLDFSGLTHVYTLYMPVDTREYLHLAGRVGRVGQTGSSSGKGGKVTSIIRARDVASFEQLTKQFGFVYNDIEYIRSDVAEINELNQDNIEDVRRYLEDLLGLLE</sequence>
<evidence type="ECO:0000259" key="6">
    <source>
        <dbReference type="PROSITE" id="PS51192"/>
    </source>
</evidence>
<protein>
    <recommendedName>
        <fullName evidence="9">RNA helicase</fullName>
    </recommendedName>
</protein>
<organism evidence="8">
    <name type="scientific">Leptocylindrus danicus</name>
    <dbReference type="NCBI Taxonomy" id="163516"/>
    <lineage>
        <taxon>Eukaryota</taxon>
        <taxon>Sar</taxon>
        <taxon>Stramenopiles</taxon>
        <taxon>Ochrophyta</taxon>
        <taxon>Bacillariophyta</taxon>
        <taxon>Coscinodiscophyceae</taxon>
        <taxon>Chaetocerotophycidae</taxon>
        <taxon>Leptocylindrales</taxon>
        <taxon>Leptocylindraceae</taxon>
        <taxon>Leptocylindrus</taxon>
    </lineage>
</organism>
<feature type="domain" description="Helicase ATP-binding" evidence="6">
    <location>
        <begin position="161"/>
        <end position="413"/>
    </location>
</feature>
<keyword evidence="5" id="KW-0732">Signal</keyword>
<dbReference type="Pfam" id="PF02151">
    <property type="entry name" value="UVR"/>
    <property type="match status" value="1"/>
</dbReference>
<dbReference type="SMART" id="SM00487">
    <property type="entry name" value="DEXDc"/>
    <property type="match status" value="1"/>
</dbReference>
<evidence type="ECO:0000256" key="3">
    <source>
        <dbReference type="ARBA" id="ARBA00022806"/>
    </source>
</evidence>
<dbReference type="PROSITE" id="PS51192">
    <property type="entry name" value="HELICASE_ATP_BIND_1"/>
    <property type="match status" value="1"/>
</dbReference>
<keyword evidence="2" id="KW-0378">Hydrolase</keyword>
<dbReference type="PANTHER" id="PTHR47959">
    <property type="entry name" value="ATP-DEPENDENT RNA HELICASE RHLE-RELATED"/>
    <property type="match status" value="1"/>
</dbReference>
<evidence type="ECO:0008006" key="9">
    <source>
        <dbReference type="Google" id="ProtNLM"/>
    </source>
</evidence>
<dbReference type="PROSITE" id="PS51194">
    <property type="entry name" value="HELICASE_CTER"/>
    <property type="match status" value="1"/>
</dbReference>
<evidence type="ECO:0000259" key="7">
    <source>
        <dbReference type="PROSITE" id="PS51194"/>
    </source>
</evidence>
<dbReference type="GO" id="GO:0003676">
    <property type="term" value="F:nucleic acid binding"/>
    <property type="evidence" value="ECO:0007669"/>
    <property type="project" value="InterPro"/>
</dbReference>
<dbReference type="AlphaFoldDB" id="A0A7S2JR01"/>
<dbReference type="InterPro" id="IPR011545">
    <property type="entry name" value="DEAD/DEAH_box_helicase_dom"/>
</dbReference>
<dbReference type="SUPFAM" id="SSF52540">
    <property type="entry name" value="P-loop containing nucleoside triphosphate hydrolases"/>
    <property type="match status" value="1"/>
</dbReference>
<feature type="signal peptide" evidence="5">
    <location>
        <begin position="1"/>
        <end position="25"/>
    </location>
</feature>
<evidence type="ECO:0000256" key="1">
    <source>
        <dbReference type="ARBA" id="ARBA00022741"/>
    </source>
</evidence>
<evidence type="ECO:0000256" key="5">
    <source>
        <dbReference type="SAM" id="SignalP"/>
    </source>
</evidence>
<dbReference type="InterPro" id="IPR001943">
    <property type="entry name" value="UVR_dom"/>
</dbReference>
<reference evidence="8" key="1">
    <citation type="submission" date="2021-01" db="EMBL/GenBank/DDBJ databases">
        <authorList>
            <person name="Corre E."/>
            <person name="Pelletier E."/>
            <person name="Niang G."/>
            <person name="Scheremetjew M."/>
            <person name="Finn R."/>
            <person name="Kale V."/>
            <person name="Holt S."/>
            <person name="Cochrane G."/>
            <person name="Meng A."/>
            <person name="Brown T."/>
            <person name="Cohen L."/>
        </authorList>
    </citation>
    <scope>NUCLEOTIDE SEQUENCE</scope>
    <source>
        <strain evidence="8">B650</strain>
    </source>
</reference>
<dbReference type="InterPro" id="IPR014001">
    <property type="entry name" value="Helicase_ATP-bd"/>
</dbReference>
<dbReference type="GO" id="GO:0016787">
    <property type="term" value="F:hydrolase activity"/>
    <property type="evidence" value="ECO:0007669"/>
    <property type="project" value="UniProtKB-KW"/>
</dbReference>
<dbReference type="GO" id="GO:0005524">
    <property type="term" value="F:ATP binding"/>
    <property type="evidence" value="ECO:0007669"/>
    <property type="project" value="UniProtKB-KW"/>
</dbReference>
<evidence type="ECO:0000256" key="2">
    <source>
        <dbReference type="ARBA" id="ARBA00022801"/>
    </source>
</evidence>
<dbReference type="Gene3D" id="3.40.50.300">
    <property type="entry name" value="P-loop containing nucleotide triphosphate hydrolases"/>
    <property type="match status" value="2"/>
</dbReference>
<dbReference type="InterPro" id="IPR001650">
    <property type="entry name" value="Helicase_C-like"/>
</dbReference>
<dbReference type="Pfam" id="PF00271">
    <property type="entry name" value="Helicase_C"/>
    <property type="match status" value="1"/>
</dbReference>
<dbReference type="Pfam" id="PF00270">
    <property type="entry name" value="DEAD"/>
    <property type="match status" value="1"/>
</dbReference>
<feature type="chain" id="PRO_5031526692" description="RNA helicase" evidence="5">
    <location>
        <begin position="26"/>
        <end position="675"/>
    </location>
</feature>
<name>A0A7S2JR01_9STRA</name>
<dbReference type="PANTHER" id="PTHR47959:SF1">
    <property type="entry name" value="ATP-DEPENDENT RNA HELICASE DBPA"/>
    <property type="match status" value="1"/>
</dbReference>
<dbReference type="InterPro" id="IPR050079">
    <property type="entry name" value="DEAD_box_RNA_helicase"/>
</dbReference>
<proteinExistence type="predicted"/>
<keyword evidence="4" id="KW-0067">ATP-binding</keyword>
<evidence type="ECO:0000313" key="8">
    <source>
        <dbReference type="EMBL" id="CAD9555057.1"/>
    </source>
</evidence>
<evidence type="ECO:0000256" key="4">
    <source>
        <dbReference type="ARBA" id="ARBA00022840"/>
    </source>
</evidence>
<dbReference type="GO" id="GO:0005829">
    <property type="term" value="C:cytosol"/>
    <property type="evidence" value="ECO:0007669"/>
    <property type="project" value="TreeGrafter"/>
</dbReference>
<keyword evidence="3" id="KW-0347">Helicase</keyword>
<dbReference type="InterPro" id="IPR027417">
    <property type="entry name" value="P-loop_NTPase"/>
</dbReference>
<gene>
    <name evidence="8" type="ORF">LDAN0321_LOCUS388</name>
</gene>
<feature type="domain" description="Helicase C-terminal" evidence="7">
    <location>
        <begin position="497"/>
        <end position="671"/>
    </location>
</feature>
<accession>A0A7S2JR01</accession>
<dbReference type="EMBL" id="HBGY01000598">
    <property type="protein sequence ID" value="CAD9555057.1"/>
    <property type="molecule type" value="Transcribed_RNA"/>
</dbReference>